<evidence type="ECO:0000259" key="4">
    <source>
        <dbReference type="PROSITE" id="PS51272"/>
    </source>
</evidence>
<dbReference type="NCBIfam" id="NF033921">
    <property type="entry name" value="por_somb"/>
    <property type="match status" value="1"/>
</dbReference>
<dbReference type="PROSITE" id="PS51272">
    <property type="entry name" value="SLH"/>
    <property type="match status" value="1"/>
</dbReference>
<evidence type="ECO:0000256" key="1">
    <source>
        <dbReference type="ARBA" id="ARBA00008769"/>
    </source>
</evidence>
<comment type="similarity">
    <text evidence="1 2">Belongs to the OprB family.</text>
</comment>
<dbReference type="InterPro" id="IPR047684">
    <property type="entry name" value="Por_som-like"/>
</dbReference>
<dbReference type="GO" id="GO:0015288">
    <property type="term" value="F:porin activity"/>
    <property type="evidence" value="ECO:0007669"/>
    <property type="project" value="InterPro"/>
</dbReference>
<dbReference type="Pfam" id="PF00395">
    <property type="entry name" value="SLH"/>
    <property type="match status" value="1"/>
</dbReference>
<dbReference type="STRING" id="1458985.BJP34_04890"/>
<feature type="domain" description="SLH" evidence="4">
    <location>
        <begin position="143"/>
        <end position="207"/>
    </location>
</feature>
<keyword evidence="2" id="KW-0732">Signal</keyword>
<proteinExistence type="inferred from homology"/>
<feature type="coiled-coil region" evidence="3">
    <location>
        <begin position="217"/>
        <end position="251"/>
    </location>
</feature>
<dbReference type="PANTHER" id="PTHR43308:SF1">
    <property type="entry name" value="OUTER MEMBRANE PROTEIN ALPHA"/>
    <property type="match status" value="1"/>
</dbReference>
<dbReference type="GO" id="GO:0008643">
    <property type="term" value="P:carbohydrate transport"/>
    <property type="evidence" value="ECO:0007669"/>
    <property type="project" value="InterPro"/>
</dbReference>
<dbReference type="InterPro" id="IPR007049">
    <property type="entry name" value="Carb-sel_porin_OprB"/>
</dbReference>
<dbReference type="Proteomes" id="UP000177870">
    <property type="component" value="Chromosome"/>
</dbReference>
<dbReference type="OrthoDB" id="580845at2"/>
<evidence type="ECO:0000256" key="3">
    <source>
        <dbReference type="SAM" id="Coils"/>
    </source>
</evidence>
<dbReference type="Gene3D" id="2.40.160.180">
    <property type="entry name" value="Carbohydrate-selective porin OprB"/>
    <property type="match status" value="1"/>
</dbReference>
<organism evidence="5 6">
    <name type="scientific">Moorena producens PAL-8-15-08-1</name>
    <dbReference type="NCBI Taxonomy" id="1458985"/>
    <lineage>
        <taxon>Bacteria</taxon>
        <taxon>Bacillati</taxon>
        <taxon>Cyanobacteriota</taxon>
        <taxon>Cyanophyceae</taxon>
        <taxon>Coleofasciculales</taxon>
        <taxon>Coleofasciculaceae</taxon>
        <taxon>Moorena</taxon>
    </lineage>
</organism>
<feature type="signal peptide" evidence="2">
    <location>
        <begin position="1"/>
        <end position="29"/>
    </location>
</feature>
<evidence type="ECO:0000256" key="2">
    <source>
        <dbReference type="RuleBase" id="RU363072"/>
    </source>
</evidence>
<dbReference type="KEGG" id="mpro:BJP34_04890"/>
<reference evidence="6" key="1">
    <citation type="submission" date="2016-10" db="EMBL/GenBank/DDBJ databases">
        <title>Comparative genomics uncovers the prolific and rare metabolic potential of the cyanobacterial genus Moorea.</title>
        <authorList>
            <person name="Leao T."/>
            <person name="Castelao G."/>
            <person name="Korobeynikov A."/>
            <person name="Monroe E.A."/>
            <person name="Podell S."/>
            <person name="Glukhov E."/>
            <person name="Allen E."/>
            <person name="Gerwick W.H."/>
            <person name="Gerwick L."/>
        </authorList>
    </citation>
    <scope>NUCLEOTIDE SEQUENCE [LARGE SCALE GENOMIC DNA]</scope>
    <source>
        <strain evidence="6">PAL-8-15-08-1</strain>
    </source>
</reference>
<sequence>MSKLLLKSLLISPAVVGAALAFGTNQVQAANNANSLTAESKITTEAAPRQAVPVKTLAMGQAPLSANAAATDAPEVKDTAVFSTKMGSTLGEGTSTLVPKVDVPEAETKIAQAVPSASDNSQLLNQIQRYGKEGSNSQDQVTSVSQLRDVSPGDWAYEALRSLVERYGCIAGYPNRTFRGNRATTRYEFAAGLNACLNQIERLIAASTADFITREDLETLQRLIQEFEAELATLGARVDNLEGRVAFLEDHQFSTTTKLEGEVIFALTNNFGDFGEDDNNQVVFGDRVRLVLDTSFTGEDSLVTRLSAGNLNAFTAGGEITPELTQTFNTEIDGTGDGNDIGVDWLAYYGDIPIGPFGQVSTYIAAFGGRHDDYVPTLNPYFQDFDGGSGSLSTFSQQNPIYRIGGGAGLGVSFQLGLLESVIGPSTITLGYLAGNASDPDEGAGLFNGDYSALGQLNFNVNDRIGVGFTYVHGFHKEDSAIFSKGAGTDGIVGTRAANLNQEALLASRINDSADKVTNSYGAELAFRLTDKISFSGFFNYTDVIVIGEGGGEIWSYGGGLAFPDFGKEGSVLGFFGGAVPYSDLNEIETPIHIEGFYKYQLSDNISITPGVIWVINPEQSDDNDDAVIGTIRTTFTF</sequence>
<dbReference type="Pfam" id="PF04966">
    <property type="entry name" value="OprB"/>
    <property type="match status" value="1"/>
</dbReference>
<gene>
    <name evidence="5" type="ORF">BJP34_04890</name>
</gene>
<dbReference type="InterPro" id="IPR001119">
    <property type="entry name" value="SLH_dom"/>
</dbReference>
<evidence type="ECO:0000313" key="6">
    <source>
        <dbReference type="Proteomes" id="UP000177870"/>
    </source>
</evidence>
<evidence type="ECO:0000313" key="5">
    <source>
        <dbReference type="EMBL" id="AOW98878.1"/>
    </source>
</evidence>
<dbReference type="GO" id="GO:0016020">
    <property type="term" value="C:membrane"/>
    <property type="evidence" value="ECO:0007669"/>
    <property type="project" value="InterPro"/>
</dbReference>
<dbReference type="AlphaFoldDB" id="A0A1D8TMJ9"/>
<dbReference type="InterPro" id="IPR038673">
    <property type="entry name" value="OprB_sf"/>
</dbReference>
<name>A0A1D8TMJ9_9CYAN</name>
<dbReference type="InterPro" id="IPR051465">
    <property type="entry name" value="Cell_Envelope_Struct_Comp"/>
</dbReference>
<dbReference type="EMBL" id="CP017599">
    <property type="protein sequence ID" value="AOW98878.1"/>
    <property type="molecule type" value="Genomic_DNA"/>
</dbReference>
<keyword evidence="3" id="KW-0175">Coiled coil</keyword>
<feature type="chain" id="PRO_5009362509" evidence="2">
    <location>
        <begin position="30"/>
        <end position="638"/>
    </location>
</feature>
<dbReference type="RefSeq" id="WP_070391383.1">
    <property type="nucleotide sequence ID" value="NZ_CP017599.1"/>
</dbReference>
<protein>
    <submittedName>
        <fullName evidence="5">S-layer protein</fullName>
    </submittedName>
</protein>
<accession>A0A1D8TMJ9</accession>
<dbReference type="PANTHER" id="PTHR43308">
    <property type="entry name" value="OUTER MEMBRANE PROTEIN ALPHA-RELATED"/>
    <property type="match status" value="1"/>
</dbReference>